<sequence length="227" mass="26079">MKKILVIEDDEMLNAGMCFNIQKEGYEPISVFDLTSAQPYIKNQEIDLILLDVNLPDGNGFDFAKKISEYNQKPLIFLTAHELDEEVIKGFELGADDYITKPFNVKIAMQRINAVLRRVEGIAKTSVYVCGNLYIDFDTHMVKKSGEIIHLTPTEYKLLYTFVKNPNIALTRSLLLEKLWDNEGNFVDEHTLTINISRLKSKISDDQYTYIKTIYGMGYQWIGDSND</sequence>
<evidence type="ECO:0000256" key="2">
    <source>
        <dbReference type="ARBA" id="ARBA00023125"/>
    </source>
</evidence>
<comment type="caution">
    <text evidence="8">The sequence shown here is derived from an EMBL/GenBank/DDBJ whole genome shotgun (WGS) entry which is preliminary data.</text>
</comment>
<dbReference type="InterPro" id="IPR039420">
    <property type="entry name" value="WalR-like"/>
</dbReference>
<keyword evidence="4" id="KW-0597">Phosphoprotein</keyword>
<evidence type="ECO:0000256" key="5">
    <source>
        <dbReference type="PROSITE-ProRule" id="PRU01091"/>
    </source>
</evidence>
<dbReference type="InterPro" id="IPR011006">
    <property type="entry name" value="CheY-like_superfamily"/>
</dbReference>
<evidence type="ECO:0000256" key="3">
    <source>
        <dbReference type="ARBA" id="ARBA00023163"/>
    </source>
</evidence>
<keyword evidence="1" id="KW-0805">Transcription regulation</keyword>
<feature type="modified residue" description="4-aspartylphosphate" evidence="4">
    <location>
        <position position="52"/>
    </location>
</feature>
<evidence type="ECO:0000256" key="1">
    <source>
        <dbReference type="ARBA" id="ARBA00023015"/>
    </source>
</evidence>
<dbReference type="InterPro" id="IPR001867">
    <property type="entry name" value="OmpR/PhoB-type_DNA-bd"/>
</dbReference>
<dbReference type="RefSeq" id="WP_087253540.1">
    <property type="nucleotide sequence ID" value="NZ_JAGZOQ010000022.1"/>
</dbReference>
<accession>A0A1Y4QM70</accession>
<dbReference type="GO" id="GO:0032993">
    <property type="term" value="C:protein-DNA complex"/>
    <property type="evidence" value="ECO:0007669"/>
    <property type="project" value="TreeGrafter"/>
</dbReference>
<keyword evidence="3" id="KW-0804">Transcription</keyword>
<protein>
    <submittedName>
        <fullName evidence="8">DNA-binding response regulator</fullName>
    </submittedName>
</protein>
<feature type="DNA-binding region" description="OmpR/PhoB-type" evidence="5">
    <location>
        <begin position="125"/>
        <end position="223"/>
    </location>
</feature>
<evidence type="ECO:0000313" key="8">
    <source>
        <dbReference type="EMBL" id="OUQ06369.1"/>
    </source>
</evidence>
<dbReference type="CDD" id="cd00383">
    <property type="entry name" value="trans_reg_C"/>
    <property type="match status" value="1"/>
</dbReference>
<gene>
    <name evidence="8" type="ORF">B5E91_00120</name>
</gene>
<dbReference type="Gene3D" id="3.40.50.2300">
    <property type="match status" value="1"/>
</dbReference>
<dbReference type="SMART" id="SM00448">
    <property type="entry name" value="REC"/>
    <property type="match status" value="1"/>
</dbReference>
<reference evidence="9" key="1">
    <citation type="submission" date="2017-04" db="EMBL/GenBank/DDBJ databases">
        <title>Function of individual gut microbiota members based on whole genome sequencing of pure cultures obtained from chicken caecum.</title>
        <authorList>
            <person name="Medvecky M."/>
            <person name="Cejkova D."/>
            <person name="Polansky O."/>
            <person name="Karasova D."/>
            <person name="Kubasova T."/>
            <person name="Cizek A."/>
            <person name="Rychlik I."/>
        </authorList>
    </citation>
    <scope>NUCLEOTIDE SEQUENCE [LARGE SCALE GENOMIC DNA]</scope>
    <source>
        <strain evidence="9">An149</strain>
    </source>
</reference>
<dbReference type="PROSITE" id="PS50110">
    <property type="entry name" value="RESPONSE_REGULATORY"/>
    <property type="match status" value="1"/>
</dbReference>
<dbReference type="SUPFAM" id="SSF52172">
    <property type="entry name" value="CheY-like"/>
    <property type="match status" value="1"/>
</dbReference>
<evidence type="ECO:0000259" key="6">
    <source>
        <dbReference type="PROSITE" id="PS50110"/>
    </source>
</evidence>
<dbReference type="Proteomes" id="UP000196258">
    <property type="component" value="Unassembled WGS sequence"/>
</dbReference>
<dbReference type="PANTHER" id="PTHR48111">
    <property type="entry name" value="REGULATOR OF RPOS"/>
    <property type="match status" value="1"/>
</dbReference>
<dbReference type="Gene3D" id="1.10.10.10">
    <property type="entry name" value="Winged helix-like DNA-binding domain superfamily/Winged helix DNA-binding domain"/>
    <property type="match status" value="1"/>
</dbReference>
<dbReference type="InterPro" id="IPR001789">
    <property type="entry name" value="Sig_transdc_resp-reg_receiver"/>
</dbReference>
<keyword evidence="2 5" id="KW-0238">DNA-binding</keyword>
<dbReference type="Pfam" id="PF00486">
    <property type="entry name" value="Trans_reg_C"/>
    <property type="match status" value="1"/>
</dbReference>
<dbReference type="InterPro" id="IPR036388">
    <property type="entry name" value="WH-like_DNA-bd_sf"/>
</dbReference>
<name>A0A1Y4QM70_9FIRM</name>
<dbReference type="GO" id="GO:0000156">
    <property type="term" value="F:phosphorelay response regulator activity"/>
    <property type="evidence" value="ECO:0007669"/>
    <property type="project" value="TreeGrafter"/>
</dbReference>
<evidence type="ECO:0000259" key="7">
    <source>
        <dbReference type="PROSITE" id="PS51755"/>
    </source>
</evidence>
<dbReference type="GO" id="GO:0005829">
    <property type="term" value="C:cytosol"/>
    <property type="evidence" value="ECO:0007669"/>
    <property type="project" value="TreeGrafter"/>
</dbReference>
<proteinExistence type="predicted"/>
<dbReference type="AlphaFoldDB" id="A0A1Y4QM70"/>
<dbReference type="CDD" id="cd17574">
    <property type="entry name" value="REC_OmpR"/>
    <property type="match status" value="1"/>
</dbReference>
<dbReference type="PANTHER" id="PTHR48111:SF73">
    <property type="entry name" value="ALKALINE PHOSPHATASE SYNTHESIS TRANSCRIPTIONAL REGULATORY PROTEIN PHOP"/>
    <property type="match status" value="1"/>
</dbReference>
<dbReference type="Pfam" id="PF00072">
    <property type="entry name" value="Response_reg"/>
    <property type="match status" value="1"/>
</dbReference>
<dbReference type="EMBL" id="NFLB01000001">
    <property type="protein sequence ID" value="OUQ06369.1"/>
    <property type="molecule type" value="Genomic_DNA"/>
</dbReference>
<evidence type="ECO:0000313" key="9">
    <source>
        <dbReference type="Proteomes" id="UP000196258"/>
    </source>
</evidence>
<feature type="domain" description="Response regulatory" evidence="6">
    <location>
        <begin position="3"/>
        <end position="116"/>
    </location>
</feature>
<dbReference type="PROSITE" id="PS51755">
    <property type="entry name" value="OMPR_PHOB"/>
    <property type="match status" value="1"/>
</dbReference>
<organism evidence="8 9">
    <name type="scientific">Thomasclavelia spiroformis</name>
    <dbReference type="NCBI Taxonomy" id="29348"/>
    <lineage>
        <taxon>Bacteria</taxon>
        <taxon>Bacillati</taxon>
        <taxon>Bacillota</taxon>
        <taxon>Erysipelotrichia</taxon>
        <taxon>Erysipelotrichales</taxon>
        <taxon>Coprobacillaceae</taxon>
        <taxon>Thomasclavelia</taxon>
    </lineage>
</organism>
<dbReference type="Gene3D" id="6.10.250.690">
    <property type="match status" value="1"/>
</dbReference>
<dbReference type="SMART" id="SM00862">
    <property type="entry name" value="Trans_reg_C"/>
    <property type="match status" value="1"/>
</dbReference>
<dbReference type="GO" id="GO:0000976">
    <property type="term" value="F:transcription cis-regulatory region binding"/>
    <property type="evidence" value="ECO:0007669"/>
    <property type="project" value="TreeGrafter"/>
</dbReference>
<feature type="domain" description="OmpR/PhoB-type" evidence="7">
    <location>
        <begin position="125"/>
        <end position="223"/>
    </location>
</feature>
<evidence type="ECO:0000256" key="4">
    <source>
        <dbReference type="PROSITE-ProRule" id="PRU00169"/>
    </source>
</evidence>
<dbReference type="GO" id="GO:0006355">
    <property type="term" value="P:regulation of DNA-templated transcription"/>
    <property type="evidence" value="ECO:0007669"/>
    <property type="project" value="InterPro"/>
</dbReference>